<organism evidence="2 3">
    <name type="scientific">Blastocystis sp. subtype 1 (strain ATCC 50177 / NandII)</name>
    <dbReference type="NCBI Taxonomy" id="478820"/>
    <lineage>
        <taxon>Eukaryota</taxon>
        <taxon>Sar</taxon>
        <taxon>Stramenopiles</taxon>
        <taxon>Bigyra</taxon>
        <taxon>Opalozoa</taxon>
        <taxon>Opalinata</taxon>
        <taxon>Blastocystidae</taxon>
        <taxon>Blastocystis</taxon>
    </lineage>
</organism>
<keyword evidence="1" id="KW-0812">Transmembrane</keyword>
<dbReference type="AlphaFoldDB" id="A0A196S6T3"/>
<protein>
    <submittedName>
        <fullName evidence="2">Uncharacterized protein</fullName>
    </submittedName>
</protein>
<name>A0A196S6T3_BLAHN</name>
<comment type="caution">
    <text evidence="2">The sequence shown here is derived from an EMBL/GenBank/DDBJ whole genome shotgun (WGS) entry which is preliminary data.</text>
</comment>
<accession>A0A196S6T3</accession>
<sequence>MLEVTFTTILHFAVFAVEYMIPVFESFAKLSSNQQEGIKECLQYWVCVYLVDVFLFFVEPLYTQLVGNMDLIKLPFFVWFSSPNLQGYKKLYEKLITNYLIRYTNAINEYIQKGIDFVNKWLSKEKKEA</sequence>
<evidence type="ECO:0000256" key="1">
    <source>
        <dbReference type="SAM" id="Phobius"/>
    </source>
</evidence>
<evidence type="ECO:0000313" key="2">
    <source>
        <dbReference type="EMBL" id="OAO12076.1"/>
    </source>
</evidence>
<keyword evidence="3" id="KW-1185">Reference proteome</keyword>
<dbReference type="InterPro" id="IPR004345">
    <property type="entry name" value="TB2_DP1_HVA22"/>
</dbReference>
<reference evidence="2 3" key="1">
    <citation type="submission" date="2016-05" db="EMBL/GenBank/DDBJ databases">
        <title>Nuclear genome of Blastocystis sp. subtype 1 NandII.</title>
        <authorList>
            <person name="Gentekaki E."/>
            <person name="Curtis B."/>
            <person name="Stairs C."/>
            <person name="Eme L."/>
            <person name="Herman E."/>
            <person name="Klimes V."/>
            <person name="Arias M.C."/>
            <person name="Elias M."/>
            <person name="Hilliou F."/>
            <person name="Klute M."/>
            <person name="Malik S.-B."/>
            <person name="Pightling A."/>
            <person name="Rachubinski R."/>
            <person name="Salas D."/>
            <person name="Schlacht A."/>
            <person name="Suga H."/>
            <person name="Archibald J."/>
            <person name="Ball S.G."/>
            <person name="Clark G."/>
            <person name="Dacks J."/>
            <person name="Van Der Giezen M."/>
            <person name="Tsaousis A."/>
            <person name="Roger A."/>
        </authorList>
    </citation>
    <scope>NUCLEOTIDE SEQUENCE [LARGE SCALE GENOMIC DNA]</scope>
    <source>
        <strain evidence="3">ATCC 50177 / NandII</strain>
    </source>
</reference>
<evidence type="ECO:0000313" key="3">
    <source>
        <dbReference type="Proteomes" id="UP000078348"/>
    </source>
</evidence>
<dbReference type="Proteomes" id="UP000078348">
    <property type="component" value="Unassembled WGS sequence"/>
</dbReference>
<dbReference type="Pfam" id="PF03134">
    <property type="entry name" value="TB2_DP1_HVA22"/>
    <property type="match status" value="1"/>
</dbReference>
<keyword evidence="1" id="KW-1133">Transmembrane helix</keyword>
<keyword evidence="1" id="KW-0472">Membrane</keyword>
<feature type="transmembrane region" description="Helical" evidence="1">
    <location>
        <begin position="44"/>
        <end position="62"/>
    </location>
</feature>
<dbReference type="EMBL" id="LXWW01000566">
    <property type="protein sequence ID" value="OAO12076.1"/>
    <property type="molecule type" value="Genomic_DNA"/>
</dbReference>
<feature type="transmembrane region" description="Helical" evidence="1">
    <location>
        <begin position="6"/>
        <end position="24"/>
    </location>
</feature>
<gene>
    <name evidence="2" type="ORF">AV274_6290</name>
</gene>
<proteinExistence type="predicted"/>